<evidence type="ECO:0000313" key="5">
    <source>
        <dbReference type="WBParaSite" id="Pan_g12491.t1"/>
    </source>
</evidence>
<keyword evidence="2" id="KW-0472">Membrane</keyword>
<feature type="compositionally biased region" description="Basic residues" evidence="1">
    <location>
        <begin position="355"/>
        <end position="366"/>
    </location>
</feature>
<feature type="signal peptide" evidence="3">
    <location>
        <begin position="1"/>
        <end position="18"/>
    </location>
</feature>
<accession>A0A7E4USZ9</accession>
<evidence type="ECO:0000256" key="1">
    <source>
        <dbReference type="SAM" id="MobiDB-lite"/>
    </source>
</evidence>
<feature type="region of interest" description="Disordered" evidence="1">
    <location>
        <begin position="270"/>
        <end position="373"/>
    </location>
</feature>
<dbReference type="WBParaSite" id="Pan_g12491.t1">
    <property type="protein sequence ID" value="Pan_g12491.t1"/>
    <property type="gene ID" value="Pan_g12491"/>
</dbReference>
<keyword evidence="2" id="KW-0812">Transmembrane</keyword>
<reference evidence="5" key="2">
    <citation type="submission" date="2020-10" db="UniProtKB">
        <authorList>
            <consortium name="WormBaseParasite"/>
        </authorList>
    </citation>
    <scope>IDENTIFICATION</scope>
</reference>
<proteinExistence type="predicted"/>
<sequence>MPAFWAILLLSLFGIVFGGANDNGQRCLRTVLAFQGASNSDVESFLTDDVAIMKFSANAAFQLKMFELPEIFRLFCADATASNEVCNNNAACAFLAGLEFTRKDLFTDPQFLQNYPENNMLLIDNDYTAADEVVLKQVFTPTTTFGIIASDEELLTNLMSNADIIKAIVGKKATFKNVMEHKDFMAALEKNEKLRAKLISGVNAMDALTKFFDKHKPIELARLIFDSNDELKGAVKLIFLTPMIIVLVCTVFTLIMMWAACYPWRLIQKPGEPDIDEEPKDKKKDKKDKKDKGDKTGDEKTNDEDEKTKKKNKDSDKDKKKGSSKEEKKDSKDKDKKKKKGKKDEEEEEEEDDKKKKKDKKGKKKGKKDDDDE</sequence>
<evidence type="ECO:0000256" key="3">
    <source>
        <dbReference type="SAM" id="SignalP"/>
    </source>
</evidence>
<feature type="chain" id="PRO_5028803963" evidence="3">
    <location>
        <begin position="19"/>
        <end position="373"/>
    </location>
</feature>
<name>A0A7E4USZ9_PANRE</name>
<evidence type="ECO:0000256" key="2">
    <source>
        <dbReference type="SAM" id="Phobius"/>
    </source>
</evidence>
<feature type="compositionally biased region" description="Basic and acidic residues" evidence="1">
    <location>
        <begin position="288"/>
        <end position="300"/>
    </location>
</feature>
<protein>
    <submittedName>
        <fullName evidence="5">Receptor L-domain domain-containing protein</fullName>
    </submittedName>
</protein>
<keyword evidence="3" id="KW-0732">Signal</keyword>
<feature type="compositionally biased region" description="Basic and acidic residues" evidence="1">
    <location>
        <begin position="313"/>
        <end position="334"/>
    </location>
</feature>
<organism evidence="4 5">
    <name type="scientific">Panagrellus redivivus</name>
    <name type="common">Microworm</name>
    <dbReference type="NCBI Taxonomy" id="6233"/>
    <lineage>
        <taxon>Eukaryota</taxon>
        <taxon>Metazoa</taxon>
        <taxon>Ecdysozoa</taxon>
        <taxon>Nematoda</taxon>
        <taxon>Chromadorea</taxon>
        <taxon>Rhabditida</taxon>
        <taxon>Tylenchina</taxon>
        <taxon>Panagrolaimomorpha</taxon>
        <taxon>Panagrolaimoidea</taxon>
        <taxon>Panagrolaimidae</taxon>
        <taxon>Panagrellus</taxon>
    </lineage>
</organism>
<evidence type="ECO:0000313" key="4">
    <source>
        <dbReference type="Proteomes" id="UP000492821"/>
    </source>
</evidence>
<dbReference type="Proteomes" id="UP000492821">
    <property type="component" value="Unassembled WGS sequence"/>
</dbReference>
<reference evidence="4" key="1">
    <citation type="journal article" date="2013" name="Genetics">
        <title>The draft genome and transcriptome of Panagrellus redivivus are shaped by the harsh demands of a free-living lifestyle.</title>
        <authorList>
            <person name="Srinivasan J."/>
            <person name="Dillman A.R."/>
            <person name="Macchietto M.G."/>
            <person name="Heikkinen L."/>
            <person name="Lakso M."/>
            <person name="Fracchia K.M."/>
            <person name="Antoshechkin I."/>
            <person name="Mortazavi A."/>
            <person name="Wong G."/>
            <person name="Sternberg P.W."/>
        </authorList>
    </citation>
    <scope>NUCLEOTIDE SEQUENCE [LARGE SCALE GENOMIC DNA]</scope>
    <source>
        <strain evidence="4">MT8872</strain>
    </source>
</reference>
<dbReference type="AlphaFoldDB" id="A0A7E4USZ9"/>
<feature type="transmembrane region" description="Helical" evidence="2">
    <location>
        <begin position="237"/>
        <end position="260"/>
    </location>
</feature>
<keyword evidence="2" id="KW-1133">Transmembrane helix</keyword>
<keyword evidence="4" id="KW-1185">Reference proteome</keyword>